<evidence type="ECO:0000313" key="1">
    <source>
        <dbReference type="EMBL" id="GEK12642.1"/>
    </source>
</evidence>
<reference evidence="1 2" key="1">
    <citation type="submission" date="2019-07" db="EMBL/GenBank/DDBJ databases">
        <title>Whole genome shotgun sequence of Aliivibrio fischeri NBRC 101058.</title>
        <authorList>
            <person name="Hosoyama A."/>
            <person name="Uohara A."/>
            <person name="Ohji S."/>
            <person name="Ichikawa N."/>
        </authorList>
    </citation>
    <scope>NUCLEOTIDE SEQUENCE [LARGE SCALE GENOMIC DNA]</scope>
    <source>
        <strain evidence="1 2">NBRC 101058</strain>
    </source>
</reference>
<dbReference type="PANTHER" id="PTHR35564">
    <property type="match status" value="1"/>
</dbReference>
<dbReference type="EMBL" id="BJTZ01000002">
    <property type="protein sequence ID" value="GEK12642.1"/>
    <property type="molecule type" value="Genomic_DNA"/>
</dbReference>
<name>A0A510UDG7_ALIFS</name>
<dbReference type="Pfam" id="PF06996">
    <property type="entry name" value="T6SS_TssG"/>
    <property type="match status" value="1"/>
</dbReference>
<dbReference type="PANTHER" id="PTHR35564:SF3">
    <property type="entry name" value="TYPE VI SECRETION SYSTEM BASEPLATE SUBUNIT TSSG"/>
    <property type="match status" value="1"/>
</dbReference>
<accession>A0A510UDG7</accession>
<dbReference type="InterPro" id="IPR010732">
    <property type="entry name" value="T6SS_TssG-like"/>
</dbReference>
<organism evidence="1 2">
    <name type="scientific">Aliivibrio fischeri</name>
    <name type="common">Vibrio fischeri</name>
    <dbReference type="NCBI Taxonomy" id="668"/>
    <lineage>
        <taxon>Bacteria</taxon>
        <taxon>Pseudomonadati</taxon>
        <taxon>Pseudomonadota</taxon>
        <taxon>Gammaproteobacteria</taxon>
        <taxon>Vibrionales</taxon>
        <taxon>Vibrionaceae</taxon>
        <taxon>Aliivibrio</taxon>
    </lineage>
</organism>
<evidence type="ECO:0000313" key="2">
    <source>
        <dbReference type="Proteomes" id="UP000321787"/>
    </source>
</evidence>
<sequence length="346" mass="39506">MATTNGATTSNLVSITSNQIPIQLGITIEHIGHLSLMKALDHVCHHLKTKHDDWDLDQAYDRIQFVANPSQGFAPREIQSIKVITHDDGLPKVIMTLNMLSLIGASSPLPAFYNDYLLQDENNVLKSFLDIFHHRLHRLIRSVWQKYRYNAAFREGANDPFSQYIFALLGLKNPELRDDDSINWSRLFPYLGLLSQRVRSANTIEALLRYYFQHSAIHIEECILRHCSIPTQQLCELGQNNAVLSSTSVLGSSAPDRANKFRIHIKELTWDHFHSFLTDKPNWIALNQLVQFTVKDPLDFDIQLHLKKDEPRPLTLSVDNECCLGWTSWLGSNPNEGRITLSGKTL</sequence>
<dbReference type="AlphaFoldDB" id="A0A510UDG7"/>
<proteinExistence type="predicted"/>
<dbReference type="RefSeq" id="WP_063646636.1">
    <property type="nucleotide sequence ID" value="NZ_BJTZ01000002.1"/>
</dbReference>
<dbReference type="Proteomes" id="UP000321787">
    <property type="component" value="Unassembled WGS sequence"/>
</dbReference>
<gene>
    <name evidence="1" type="ORF">AFI02nite_06780</name>
</gene>
<comment type="caution">
    <text evidence="1">The sequence shown here is derived from an EMBL/GenBank/DDBJ whole genome shotgun (WGS) entry which is preliminary data.</text>
</comment>
<dbReference type="NCBIfam" id="TIGR03347">
    <property type="entry name" value="VI_chp_1"/>
    <property type="match status" value="1"/>
</dbReference>
<protein>
    <submittedName>
        <fullName evidence="1">Quinoprotein dehydrogenase</fullName>
    </submittedName>
</protein>